<evidence type="ECO:0000313" key="2">
    <source>
        <dbReference type="Proteomes" id="UP000261640"/>
    </source>
</evidence>
<reference evidence="1" key="1">
    <citation type="submission" date="2025-08" db="UniProtKB">
        <authorList>
            <consortium name="Ensembl"/>
        </authorList>
    </citation>
    <scope>IDENTIFICATION</scope>
</reference>
<dbReference type="InParanoid" id="A0A7N8WZY4"/>
<keyword evidence="2" id="KW-1185">Reference proteome</keyword>
<dbReference type="Proteomes" id="UP000261640">
    <property type="component" value="Unplaced"/>
</dbReference>
<reference evidence="1" key="2">
    <citation type="submission" date="2025-09" db="UniProtKB">
        <authorList>
            <consortium name="Ensembl"/>
        </authorList>
    </citation>
    <scope>IDENTIFICATION</scope>
</reference>
<sequence length="132" mass="15211">TVACRTRYRQKQTPVPFPERLNQLIRNAEVIHQLIDQSINQSTNQSTYSCLHFGQLRFALPVILSSNLYNPHPSVSRWRPSWFSCVQGGSTSWELLRKETKLRLDHLDLLVAFIKDAASASRSRSTPTQHQH</sequence>
<dbReference type="Ensembl" id="ENSMAMT00000037354.1">
    <property type="protein sequence ID" value="ENSMAMP00000044998.1"/>
    <property type="gene ID" value="ENSMAMG00000027841.1"/>
</dbReference>
<evidence type="ECO:0000313" key="1">
    <source>
        <dbReference type="Ensembl" id="ENSMAMP00000044998.1"/>
    </source>
</evidence>
<dbReference type="AlphaFoldDB" id="A0A7N8WZY4"/>
<name>A0A7N8WZY4_9TELE</name>
<protein>
    <submittedName>
        <fullName evidence="1">Uncharacterized protein</fullName>
    </submittedName>
</protein>
<proteinExistence type="predicted"/>
<accession>A0A7N8WZY4</accession>
<organism evidence="1 2">
    <name type="scientific">Mastacembelus armatus</name>
    <name type="common">zig-zag eel</name>
    <dbReference type="NCBI Taxonomy" id="205130"/>
    <lineage>
        <taxon>Eukaryota</taxon>
        <taxon>Metazoa</taxon>
        <taxon>Chordata</taxon>
        <taxon>Craniata</taxon>
        <taxon>Vertebrata</taxon>
        <taxon>Euteleostomi</taxon>
        <taxon>Actinopterygii</taxon>
        <taxon>Neopterygii</taxon>
        <taxon>Teleostei</taxon>
        <taxon>Neoteleostei</taxon>
        <taxon>Acanthomorphata</taxon>
        <taxon>Anabantaria</taxon>
        <taxon>Synbranchiformes</taxon>
        <taxon>Mastacembelidae</taxon>
        <taxon>Mastacembelus</taxon>
    </lineage>
</organism>